<feature type="transmembrane region" description="Helical" evidence="8">
    <location>
        <begin position="159"/>
        <end position="182"/>
    </location>
</feature>
<feature type="transmembrane region" description="Helical" evidence="8">
    <location>
        <begin position="96"/>
        <end position="118"/>
    </location>
</feature>
<evidence type="ECO:0000256" key="8">
    <source>
        <dbReference type="SAM" id="Phobius"/>
    </source>
</evidence>
<protein>
    <recommendedName>
        <fullName evidence="11">Formate/nitrite transporter</fullName>
    </recommendedName>
</protein>
<keyword evidence="3 8" id="KW-0812">Transmembrane</keyword>
<evidence type="ECO:0000256" key="6">
    <source>
        <dbReference type="ARBA" id="ARBA00049660"/>
    </source>
</evidence>
<feature type="compositionally biased region" description="Low complexity" evidence="7">
    <location>
        <begin position="670"/>
        <end position="682"/>
    </location>
</feature>
<dbReference type="Pfam" id="PF01226">
    <property type="entry name" value="Form_Nir_trans"/>
    <property type="match status" value="1"/>
</dbReference>
<dbReference type="PANTHER" id="PTHR30520:SF6">
    <property type="entry name" value="FORMATE_NITRATE FAMILY TRANSPORTER (EUROFUNG)"/>
    <property type="match status" value="1"/>
</dbReference>
<dbReference type="EMBL" id="KV454012">
    <property type="protein sequence ID" value="ODV97054.1"/>
    <property type="molecule type" value="Genomic_DNA"/>
</dbReference>
<evidence type="ECO:0000313" key="10">
    <source>
        <dbReference type="Proteomes" id="UP000094236"/>
    </source>
</evidence>
<dbReference type="InterPro" id="IPR023271">
    <property type="entry name" value="Aquaporin-like"/>
</dbReference>
<organism evidence="9 10">
    <name type="scientific">Pachysolen tannophilus NRRL Y-2460</name>
    <dbReference type="NCBI Taxonomy" id="669874"/>
    <lineage>
        <taxon>Eukaryota</taxon>
        <taxon>Fungi</taxon>
        <taxon>Dikarya</taxon>
        <taxon>Ascomycota</taxon>
        <taxon>Saccharomycotina</taxon>
        <taxon>Pichiomycetes</taxon>
        <taxon>Pachysolenaceae</taxon>
        <taxon>Pachysolen</taxon>
    </lineage>
</organism>
<dbReference type="GO" id="GO:0005886">
    <property type="term" value="C:plasma membrane"/>
    <property type="evidence" value="ECO:0007669"/>
    <property type="project" value="TreeGrafter"/>
</dbReference>
<keyword evidence="2" id="KW-0813">Transport</keyword>
<evidence type="ECO:0008006" key="11">
    <source>
        <dbReference type="Google" id="ProtNLM"/>
    </source>
</evidence>
<dbReference type="GO" id="GO:0015513">
    <property type="term" value="F:high-affinity secondary active nitrite transmembrane transporter activity"/>
    <property type="evidence" value="ECO:0007669"/>
    <property type="project" value="TreeGrafter"/>
</dbReference>
<dbReference type="AlphaFoldDB" id="A0A1E4TZ94"/>
<comment type="similarity">
    <text evidence="6">Belongs to the FNT transporter (TC 1.A.16) family.</text>
</comment>
<dbReference type="PANTHER" id="PTHR30520">
    <property type="entry name" value="FORMATE TRANSPORTER-RELATED"/>
    <property type="match status" value="1"/>
</dbReference>
<dbReference type="GO" id="GO:0006821">
    <property type="term" value="P:chloride transport"/>
    <property type="evidence" value="ECO:0007669"/>
    <property type="project" value="EnsemblFungi"/>
</dbReference>
<dbReference type="Proteomes" id="UP000094236">
    <property type="component" value="Unassembled WGS sequence"/>
</dbReference>
<evidence type="ECO:0000256" key="3">
    <source>
        <dbReference type="ARBA" id="ARBA00022692"/>
    </source>
</evidence>
<comment type="subcellular location">
    <subcellularLocation>
        <location evidence="1">Membrane</location>
        <topology evidence="1">Multi-pass membrane protein</topology>
    </subcellularLocation>
</comment>
<name>A0A1E4TZ94_PACTA</name>
<feature type="region of interest" description="Disordered" evidence="7">
    <location>
        <begin position="428"/>
        <end position="466"/>
    </location>
</feature>
<keyword evidence="5 8" id="KW-0472">Membrane</keyword>
<dbReference type="GO" id="GO:0140299">
    <property type="term" value="F:molecular sensor activity"/>
    <property type="evidence" value="ECO:0007669"/>
    <property type="project" value="EnsemblFungi"/>
</dbReference>
<feature type="region of interest" description="Disordered" evidence="7">
    <location>
        <begin position="596"/>
        <end position="725"/>
    </location>
</feature>
<feature type="compositionally biased region" description="Low complexity" evidence="7">
    <location>
        <begin position="615"/>
        <end position="646"/>
    </location>
</feature>
<feature type="compositionally biased region" description="Polar residues" evidence="7">
    <location>
        <begin position="439"/>
        <end position="449"/>
    </location>
</feature>
<feature type="compositionally biased region" description="Basic and acidic residues" evidence="7">
    <location>
        <begin position="596"/>
        <end position="605"/>
    </location>
</feature>
<evidence type="ECO:0000313" key="9">
    <source>
        <dbReference type="EMBL" id="ODV97054.1"/>
    </source>
</evidence>
<dbReference type="OrthoDB" id="4829at2759"/>
<gene>
    <name evidence="9" type="ORF">PACTADRAFT_48824</name>
</gene>
<dbReference type="STRING" id="669874.A0A1E4TZ94"/>
<feature type="transmembrane region" description="Helical" evidence="8">
    <location>
        <begin position="233"/>
        <end position="259"/>
    </location>
</feature>
<reference evidence="10" key="1">
    <citation type="submission" date="2016-05" db="EMBL/GenBank/DDBJ databases">
        <title>Comparative genomics of biotechnologically important yeasts.</title>
        <authorList>
            <consortium name="DOE Joint Genome Institute"/>
            <person name="Riley R."/>
            <person name="Haridas S."/>
            <person name="Wolfe K.H."/>
            <person name="Lopes M.R."/>
            <person name="Hittinger C.T."/>
            <person name="Goker M."/>
            <person name="Salamov A."/>
            <person name="Wisecaver J."/>
            <person name="Long T.M."/>
            <person name="Aerts A.L."/>
            <person name="Barry K."/>
            <person name="Choi C."/>
            <person name="Clum A."/>
            <person name="Coughlan A.Y."/>
            <person name="Deshpande S."/>
            <person name="Douglass A.P."/>
            <person name="Hanson S.J."/>
            <person name="Klenk H.-P."/>
            <person name="Labutti K."/>
            <person name="Lapidus A."/>
            <person name="Lindquist E."/>
            <person name="Lipzen A."/>
            <person name="Meier-Kolthoff J.P."/>
            <person name="Ohm R.A."/>
            <person name="Otillar R.P."/>
            <person name="Pangilinan J."/>
            <person name="Peng Y."/>
            <person name="Rokas A."/>
            <person name="Rosa C.A."/>
            <person name="Scheuner C."/>
            <person name="Sibirny A.A."/>
            <person name="Slot J.C."/>
            <person name="Stielow J.B."/>
            <person name="Sun H."/>
            <person name="Kurtzman C.P."/>
            <person name="Blackwell M."/>
            <person name="Grigoriev I.V."/>
            <person name="Jeffries T.W."/>
        </authorList>
    </citation>
    <scope>NUCLEOTIDE SEQUENCE [LARGE SCALE GENOMIC DNA]</scope>
    <source>
        <strain evidence="10">NRRL Y-2460</strain>
    </source>
</reference>
<dbReference type="InterPro" id="IPR000292">
    <property type="entry name" value="For/NO2_transpt"/>
</dbReference>
<dbReference type="Gene3D" id="1.20.1080.10">
    <property type="entry name" value="Glycerol uptake facilitator protein"/>
    <property type="match status" value="1"/>
</dbReference>
<sequence>MSDDTYYINTHEAALAVVATSMKKARLKIDTLILNSIMGGMLFSCGGMLHLLAQAECPGIYASNPGIIRLLQGSLYPFGLFYVVNMGADLFNSNILFFTVGVLRGAVTILDLVISWTVSFFGNLAGNLFVCYVICHLSKTTQDANMVAGSIEIVDQKMAYSFIETLIKSIPCNFCVCLAIYLQIMAKPLHVKFLMMYLPVCTFVSMGFNHVVADMYLIPIGLLNGAPHSVGAYIWKLMIPAAIGNCIGGIVFGVWLPWYSHLIVVEKDKKQLNLPEFDERDEQPELNMDSRVVRVKSHISSAASSNNYMGLSSSSNDFEEKDKTNNQPPQSYFPASAEPQQQRVNEANSIIPIRTNFSTRSGMSSRSFKSARSTGLQRNSSAVSTRSRLNKLRPVVTTNSAEFVKSPRNVFPVANMGAPDFREKSIADPNTAIEGEYQGKNSGDNYINNSDEEGYDPNPFDPEKETISGNLRRIITRVKSRKEKDIESTLDNDAIELNNYANAGASTKTEGQPSDKNKNIHLFKKNYSVGDATRPHSHSNRNRFLSFGKGSTGDTYYDVSRKASAAGITQRAANMADDIAGIHTDSINVSHHQKVDDFNHSREESQSAGQGQAQNYNADPNNASSSSNVDSQSASAAPVALTTAASDHIREGRDGSRDTGTTRTRRRRSTAAGAAAAAAASANEENGVDGNDGEHGDLGLTNNDDLDEYEKIDDDPESIDSYLNG</sequence>
<keyword evidence="10" id="KW-1185">Reference proteome</keyword>
<feature type="region of interest" description="Disordered" evidence="7">
    <location>
        <begin position="306"/>
        <end position="341"/>
    </location>
</feature>
<evidence type="ECO:0000256" key="5">
    <source>
        <dbReference type="ARBA" id="ARBA00023136"/>
    </source>
</evidence>
<feature type="transmembrane region" description="Helical" evidence="8">
    <location>
        <begin position="32"/>
        <end position="55"/>
    </location>
</feature>
<feature type="transmembrane region" description="Helical" evidence="8">
    <location>
        <begin position="194"/>
        <end position="213"/>
    </location>
</feature>
<dbReference type="GO" id="GO:2001225">
    <property type="term" value="P:regulation of chloride transport"/>
    <property type="evidence" value="ECO:0007669"/>
    <property type="project" value="EnsemblFungi"/>
</dbReference>
<feature type="transmembrane region" description="Helical" evidence="8">
    <location>
        <begin position="67"/>
        <end position="84"/>
    </location>
</feature>
<accession>A0A1E4TZ94</accession>
<dbReference type="NCBIfam" id="TIGR00790">
    <property type="entry name" value="fnt"/>
    <property type="match status" value="1"/>
</dbReference>
<dbReference type="FunFam" id="1.20.1080.10:FF:000011">
    <property type="entry name" value="Formate family transporter"/>
    <property type="match status" value="1"/>
</dbReference>
<dbReference type="GO" id="GO:0015707">
    <property type="term" value="P:nitrite transport"/>
    <property type="evidence" value="ECO:0007669"/>
    <property type="project" value="TreeGrafter"/>
</dbReference>
<evidence type="ECO:0000256" key="7">
    <source>
        <dbReference type="SAM" id="MobiDB-lite"/>
    </source>
</evidence>
<feature type="compositionally biased region" description="Acidic residues" evidence="7">
    <location>
        <begin position="704"/>
        <end position="718"/>
    </location>
</feature>
<feature type="compositionally biased region" description="Polar residues" evidence="7">
    <location>
        <begin position="360"/>
        <end position="387"/>
    </location>
</feature>
<proteinExistence type="inferred from homology"/>
<feature type="compositionally biased region" description="Basic and acidic residues" evidence="7">
    <location>
        <begin position="647"/>
        <end position="657"/>
    </location>
</feature>
<feature type="compositionally biased region" description="Low complexity" evidence="7">
    <location>
        <begin position="306"/>
        <end position="316"/>
    </location>
</feature>
<keyword evidence="4 8" id="KW-1133">Transmembrane helix</keyword>
<evidence type="ECO:0000256" key="1">
    <source>
        <dbReference type="ARBA" id="ARBA00004141"/>
    </source>
</evidence>
<feature type="region of interest" description="Disordered" evidence="7">
    <location>
        <begin position="360"/>
        <end position="388"/>
    </location>
</feature>
<evidence type="ECO:0000256" key="2">
    <source>
        <dbReference type="ARBA" id="ARBA00022448"/>
    </source>
</evidence>
<evidence type="ECO:0000256" key="4">
    <source>
        <dbReference type="ARBA" id="ARBA00022989"/>
    </source>
</evidence>